<dbReference type="Pfam" id="PF13561">
    <property type="entry name" value="adh_short_C2"/>
    <property type="match status" value="1"/>
</dbReference>
<dbReference type="EMBL" id="FNCP01000004">
    <property type="protein sequence ID" value="SDG59701.1"/>
    <property type="molecule type" value="Genomic_DNA"/>
</dbReference>
<sequence>MEEPSKDTFVTKELDGKRVLVTGGTKGGMGEAIVNRLTHAGATVITTARNTPDELTDSDLFIQADISTPDGTTKIVENILERFDGVDILINNVGGSSTPTGGVLKQTDAGWQQTFETNLFAAVRLDRGLLPPMLKQGYGVIIHVTSIQRRFPGENTMAYSAAKAALANYSKALATELAPKGIRVNSVAPGFTETKAAGRLIERIAQERGYDYSDARQALMDSLGGIPIGRTARPEEVAELIAFLVSDRASYIVGAEHTIDGGIVRTI</sequence>
<organism evidence="4 5">
    <name type="scientific">Desulfosporosinus hippei DSM 8344</name>
    <dbReference type="NCBI Taxonomy" id="1121419"/>
    <lineage>
        <taxon>Bacteria</taxon>
        <taxon>Bacillati</taxon>
        <taxon>Bacillota</taxon>
        <taxon>Clostridia</taxon>
        <taxon>Eubacteriales</taxon>
        <taxon>Desulfitobacteriaceae</taxon>
        <taxon>Desulfosporosinus</taxon>
    </lineage>
</organism>
<dbReference type="OrthoDB" id="9803333at2"/>
<dbReference type="PANTHER" id="PTHR42879">
    <property type="entry name" value="3-OXOACYL-(ACYL-CARRIER-PROTEIN) REDUCTASE"/>
    <property type="match status" value="1"/>
</dbReference>
<comment type="similarity">
    <text evidence="1">Belongs to the short-chain dehydrogenases/reductases (SDR) family.</text>
</comment>
<keyword evidence="3" id="KW-0443">Lipid metabolism</keyword>
<gene>
    <name evidence="4" type="ORF">SAMN05443529_104138</name>
</gene>
<dbReference type="SUPFAM" id="SSF51735">
    <property type="entry name" value="NAD(P)-binding Rossmann-fold domains"/>
    <property type="match status" value="1"/>
</dbReference>
<dbReference type="InterPro" id="IPR002347">
    <property type="entry name" value="SDR_fam"/>
</dbReference>
<evidence type="ECO:0000313" key="5">
    <source>
        <dbReference type="Proteomes" id="UP000198656"/>
    </source>
</evidence>
<dbReference type="Gene3D" id="3.40.50.720">
    <property type="entry name" value="NAD(P)-binding Rossmann-like Domain"/>
    <property type="match status" value="1"/>
</dbReference>
<reference evidence="5" key="1">
    <citation type="submission" date="2016-10" db="EMBL/GenBank/DDBJ databases">
        <authorList>
            <person name="Varghese N."/>
            <person name="Submissions S."/>
        </authorList>
    </citation>
    <scope>NUCLEOTIDE SEQUENCE [LARGE SCALE GENOMIC DNA]</scope>
    <source>
        <strain evidence="5">DSM 8344</strain>
    </source>
</reference>
<dbReference type="GO" id="GO:0008206">
    <property type="term" value="P:bile acid metabolic process"/>
    <property type="evidence" value="ECO:0007669"/>
    <property type="project" value="UniProtKB-ARBA"/>
</dbReference>
<dbReference type="AlphaFoldDB" id="A0A1G7VJG2"/>
<evidence type="ECO:0000313" key="4">
    <source>
        <dbReference type="EMBL" id="SDG59701.1"/>
    </source>
</evidence>
<keyword evidence="2" id="KW-0560">Oxidoreductase</keyword>
<dbReference type="InterPro" id="IPR050259">
    <property type="entry name" value="SDR"/>
</dbReference>
<evidence type="ECO:0000256" key="1">
    <source>
        <dbReference type="ARBA" id="ARBA00006484"/>
    </source>
</evidence>
<dbReference type="NCBIfam" id="NF005095">
    <property type="entry name" value="PRK06523.1"/>
    <property type="match status" value="1"/>
</dbReference>
<dbReference type="PRINTS" id="PR00080">
    <property type="entry name" value="SDRFAMILY"/>
</dbReference>
<keyword evidence="5" id="KW-1185">Reference proteome</keyword>
<keyword evidence="3" id="KW-0753">Steroid metabolism</keyword>
<dbReference type="PANTHER" id="PTHR42879:SF6">
    <property type="entry name" value="NADPH-DEPENDENT REDUCTASE BACG"/>
    <property type="match status" value="1"/>
</dbReference>
<evidence type="ECO:0000256" key="2">
    <source>
        <dbReference type="ARBA" id="ARBA00023002"/>
    </source>
</evidence>
<protein>
    <submittedName>
        <fullName evidence="4">NAD(P)-dependent dehydrogenase, short-chain alcohol dehydrogenase family</fullName>
    </submittedName>
</protein>
<dbReference type="PROSITE" id="PS00061">
    <property type="entry name" value="ADH_SHORT"/>
    <property type="match status" value="1"/>
</dbReference>
<dbReference type="GO" id="GO:0016491">
    <property type="term" value="F:oxidoreductase activity"/>
    <property type="evidence" value="ECO:0007669"/>
    <property type="project" value="UniProtKB-KW"/>
</dbReference>
<proteinExistence type="inferred from homology"/>
<dbReference type="PRINTS" id="PR00081">
    <property type="entry name" value="GDHRDH"/>
</dbReference>
<accession>A0A1G7VJG2</accession>
<dbReference type="RefSeq" id="WP_092330802.1">
    <property type="nucleotide sequence ID" value="NZ_FNCP01000004.1"/>
</dbReference>
<dbReference type="FunFam" id="3.40.50.720:FF:000084">
    <property type="entry name" value="Short-chain dehydrogenase reductase"/>
    <property type="match status" value="1"/>
</dbReference>
<dbReference type="STRING" id="1121419.SAMN05443529_104138"/>
<evidence type="ECO:0000256" key="3">
    <source>
        <dbReference type="ARBA" id="ARBA00023221"/>
    </source>
</evidence>
<dbReference type="Proteomes" id="UP000198656">
    <property type="component" value="Unassembled WGS sequence"/>
</dbReference>
<name>A0A1G7VJG2_9FIRM</name>
<dbReference type="InterPro" id="IPR020904">
    <property type="entry name" value="Sc_DH/Rdtase_CS"/>
</dbReference>
<dbReference type="InterPro" id="IPR036291">
    <property type="entry name" value="NAD(P)-bd_dom_sf"/>
</dbReference>